<dbReference type="RefSeq" id="WP_206578443.1">
    <property type="nucleotide sequence ID" value="NZ_JAFKCT010000004.1"/>
</dbReference>
<evidence type="ECO:0000313" key="6">
    <source>
        <dbReference type="EMBL" id="MBN7811668.1"/>
    </source>
</evidence>
<dbReference type="InterPro" id="IPR009057">
    <property type="entry name" value="Homeodomain-like_sf"/>
</dbReference>
<feature type="DNA-binding region" description="H-T-H motif" evidence="4">
    <location>
        <begin position="28"/>
        <end position="47"/>
    </location>
</feature>
<evidence type="ECO:0000256" key="2">
    <source>
        <dbReference type="ARBA" id="ARBA00023125"/>
    </source>
</evidence>
<dbReference type="SUPFAM" id="SSF46689">
    <property type="entry name" value="Homeodomain-like"/>
    <property type="match status" value="1"/>
</dbReference>
<dbReference type="Gene3D" id="1.10.357.10">
    <property type="entry name" value="Tetracycline Repressor, domain 2"/>
    <property type="match status" value="1"/>
</dbReference>
<organism evidence="6 7">
    <name type="scientific">Algoriphagus oliviformis</name>
    <dbReference type="NCBI Taxonomy" id="2811231"/>
    <lineage>
        <taxon>Bacteria</taxon>
        <taxon>Pseudomonadati</taxon>
        <taxon>Bacteroidota</taxon>
        <taxon>Cytophagia</taxon>
        <taxon>Cytophagales</taxon>
        <taxon>Cyclobacteriaceae</taxon>
        <taxon>Algoriphagus</taxon>
    </lineage>
</organism>
<evidence type="ECO:0000256" key="3">
    <source>
        <dbReference type="ARBA" id="ARBA00023163"/>
    </source>
</evidence>
<reference evidence="6 7" key="1">
    <citation type="submission" date="2021-03" db="EMBL/GenBank/DDBJ databases">
        <title>novel species isolated from a fishpond in China.</title>
        <authorList>
            <person name="Lu H."/>
            <person name="Cai Z."/>
        </authorList>
    </citation>
    <scope>NUCLEOTIDE SEQUENCE [LARGE SCALE GENOMIC DNA]</scope>
    <source>
        <strain evidence="6 7">H41</strain>
    </source>
</reference>
<keyword evidence="3" id="KW-0804">Transcription</keyword>
<dbReference type="InterPro" id="IPR011075">
    <property type="entry name" value="TetR_C"/>
</dbReference>
<name>A0ABS3C3W7_9BACT</name>
<accession>A0ABS3C3W7</accession>
<keyword evidence="2 4" id="KW-0238">DNA-binding</keyword>
<dbReference type="PRINTS" id="PR00455">
    <property type="entry name" value="HTHTETR"/>
</dbReference>
<evidence type="ECO:0000256" key="1">
    <source>
        <dbReference type="ARBA" id="ARBA00023015"/>
    </source>
</evidence>
<dbReference type="InterPro" id="IPR001647">
    <property type="entry name" value="HTH_TetR"/>
</dbReference>
<dbReference type="EMBL" id="JAFKCT010000004">
    <property type="protein sequence ID" value="MBN7811668.1"/>
    <property type="molecule type" value="Genomic_DNA"/>
</dbReference>
<dbReference type="Proteomes" id="UP000664317">
    <property type="component" value="Unassembled WGS sequence"/>
</dbReference>
<dbReference type="PROSITE" id="PS50977">
    <property type="entry name" value="HTH_TETR_2"/>
    <property type="match status" value="1"/>
</dbReference>
<dbReference type="SUPFAM" id="SSF48498">
    <property type="entry name" value="Tetracyclin repressor-like, C-terminal domain"/>
    <property type="match status" value="1"/>
</dbReference>
<comment type="caution">
    <text evidence="6">The sequence shown here is derived from an EMBL/GenBank/DDBJ whole genome shotgun (WGS) entry which is preliminary data.</text>
</comment>
<gene>
    <name evidence="6" type="ORF">J0A68_11950</name>
</gene>
<dbReference type="Pfam" id="PF00440">
    <property type="entry name" value="TetR_N"/>
    <property type="match status" value="1"/>
</dbReference>
<evidence type="ECO:0000256" key="4">
    <source>
        <dbReference type="PROSITE-ProRule" id="PRU00335"/>
    </source>
</evidence>
<evidence type="ECO:0000313" key="7">
    <source>
        <dbReference type="Proteomes" id="UP000664317"/>
    </source>
</evidence>
<proteinExistence type="predicted"/>
<dbReference type="InterPro" id="IPR036271">
    <property type="entry name" value="Tet_transcr_reg_TetR-rel_C_sf"/>
</dbReference>
<dbReference type="PANTHER" id="PTHR47506:SF3">
    <property type="entry name" value="HTH-TYPE TRANSCRIPTIONAL REGULATOR LMRA"/>
    <property type="match status" value="1"/>
</dbReference>
<keyword evidence="1" id="KW-0805">Transcription regulation</keyword>
<protein>
    <submittedName>
        <fullName evidence="6">TetR/AcrR family transcriptional regulator</fullName>
    </submittedName>
</protein>
<keyword evidence="7" id="KW-1185">Reference proteome</keyword>
<sequence>MSKAEKTRQYIIEKTAPLFNRKGYSATSLHDMVETTGLTKGSIYGNFRDKEEVALEAYGYNSRRLVQQVAEALAHADSAYGRLVAFIGFYRASWQAIAESGGCPLMNAAVESDDLLPFMQPHVGRSFLLWKRKFAEILEEGIANGEFKNDISPEKYAVTFVAMLEGGILLSKVAGDSSDLFTVLDRMKDVVDREIRK</sequence>
<evidence type="ECO:0000259" key="5">
    <source>
        <dbReference type="PROSITE" id="PS50977"/>
    </source>
</evidence>
<dbReference type="PANTHER" id="PTHR47506">
    <property type="entry name" value="TRANSCRIPTIONAL REGULATORY PROTEIN"/>
    <property type="match status" value="1"/>
</dbReference>
<feature type="domain" description="HTH tetR-type" evidence="5">
    <location>
        <begin position="5"/>
        <end position="65"/>
    </location>
</feature>
<dbReference type="Pfam" id="PF16925">
    <property type="entry name" value="TetR_C_13"/>
    <property type="match status" value="1"/>
</dbReference>